<gene>
    <name evidence="4" type="ORF">GFC01_08910</name>
</gene>
<evidence type="ECO:0000313" key="4">
    <source>
        <dbReference type="EMBL" id="MQL52381.1"/>
    </source>
</evidence>
<dbReference type="InterPro" id="IPR018389">
    <property type="entry name" value="DctP_fam"/>
</dbReference>
<dbReference type="PANTHER" id="PTHR33376">
    <property type="match status" value="1"/>
</dbReference>
<dbReference type="EMBL" id="WHYR01000021">
    <property type="protein sequence ID" value="MQL52381.1"/>
    <property type="molecule type" value="Genomic_DNA"/>
</dbReference>
<evidence type="ECO:0000256" key="3">
    <source>
        <dbReference type="ARBA" id="ARBA00022729"/>
    </source>
</evidence>
<dbReference type="AlphaFoldDB" id="A0A6N7IR46"/>
<dbReference type="CDD" id="cd13674">
    <property type="entry name" value="PBP2_TRAP_SBP_like_1"/>
    <property type="match status" value="1"/>
</dbReference>
<protein>
    <submittedName>
        <fullName evidence="4">DctP family TRAP transporter solute-binding subunit</fullName>
    </submittedName>
</protein>
<dbReference type="Pfam" id="PF03480">
    <property type="entry name" value="DctP"/>
    <property type="match status" value="1"/>
</dbReference>
<dbReference type="NCBIfam" id="TIGR00787">
    <property type="entry name" value="dctP"/>
    <property type="match status" value="1"/>
</dbReference>
<sequence>MTGRVRWILILAVLFLLTTGCDRRGPDGEQVDPREKIVIKFSHVVAEDTPKGQAARRFARLVQERTGGRVEVQVFPNSTLYKDGEEMDALQQGAVQIIAPTTSKLGSLAPQWQLLDLPYLFQNEDEVHRALDGEVGQKLFAALEAHNVHPLAFWDNGFKQMTGSKGPLVHPRDFAGQTFRVMINSRVLEEQFRCLGARATGLPFSDVYGALASGQVDGQENTMSNIYSQRFYEYQPYLTVSNHGYIGYVVLTSATFWRSLPPDIRRIIEETMAEVTLWEREQASRLNDENFRQIKESGKVQVHMQTAEERREWQEALEPLYRNFRPVIGADLLDEVFRLKAARAPGSGRELSE</sequence>
<evidence type="ECO:0000256" key="1">
    <source>
        <dbReference type="ARBA" id="ARBA00009023"/>
    </source>
</evidence>
<dbReference type="GO" id="GO:0030288">
    <property type="term" value="C:outer membrane-bounded periplasmic space"/>
    <property type="evidence" value="ECO:0007669"/>
    <property type="project" value="InterPro"/>
</dbReference>
<dbReference type="OrthoDB" id="9815946at2"/>
<dbReference type="Proteomes" id="UP000441717">
    <property type="component" value="Unassembled WGS sequence"/>
</dbReference>
<dbReference type="PIRSF" id="PIRSF006470">
    <property type="entry name" value="DctB"/>
    <property type="match status" value="1"/>
</dbReference>
<dbReference type="PANTHER" id="PTHR33376:SF7">
    <property type="entry name" value="C4-DICARBOXYLATE-BINDING PROTEIN DCTB"/>
    <property type="match status" value="1"/>
</dbReference>
<dbReference type="NCBIfam" id="NF037995">
    <property type="entry name" value="TRAP_S1"/>
    <property type="match status" value="1"/>
</dbReference>
<dbReference type="PROSITE" id="PS51257">
    <property type="entry name" value="PROKAR_LIPOPROTEIN"/>
    <property type="match status" value="1"/>
</dbReference>
<dbReference type="RefSeq" id="WP_152946438.1">
    <property type="nucleotide sequence ID" value="NZ_WHYR01000021.1"/>
</dbReference>
<comment type="caution">
    <text evidence="4">The sequence shown here is derived from an EMBL/GenBank/DDBJ whole genome shotgun (WGS) entry which is preliminary data.</text>
</comment>
<evidence type="ECO:0000313" key="5">
    <source>
        <dbReference type="Proteomes" id="UP000441717"/>
    </source>
</evidence>
<keyword evidence="2" id="KW-0813">Transport</keyword>
<proteinExistence type="inferred from homology"/>
<organism evidence="4 5">
    <name type="scientific">Desulfofundulus thermobenzoicus</name>
    <dbReference type="NCBI Taxonomy" id="29376"/>
    <lineage>
        <taxon>Bacteria</taxon>
        <taxon>Bacillati</taxon>
        <taxon>Bacillota</taxon>
        <taxon>Clostridia</taxon>
        <taxon>Eubacteriales</taxon>
        <taxon>Peptococcaceae</taxon>
        <taxon>Desulfofundulus</taxon>
    </lineage>
</organism>
<dbReference type="InterPro" id="IPR038404">
    <property type="entry name" value="TRAP_DctP_sf"/>
</dbReference>
<name>A0A6N7IR46_9FIRM</name>
<dbReference type="Gene3D" id="3.40.190.170">
    <property type="entry name" value="Bacterial extracellular solute-binding protein, family 7"/>
    <property type="match status" value="1"/>
</dbReference>
<accession>A0A6N7IR46</accession>
<keyword evidence="5" id="KW-1185">Reference proteome</keyword>
<dbReference type="InterPro" id="IPR004682">
    <property type="entry name" value="TRAP_DctP"/>
</dbReference>
<evidence type="ECO:0000256" key="2">
    <source>
        <dbReference type="ARBA" id="ARBA00022448"/>
    </source>
</evidence>
<comment type="similarity">
    <text evidence="1">Belongs to the bacterial solute-binding protein 7 family.</text>
</comment>
<keyword evidence="3" id="KW-0732">Signal</keyword>
<reference evidence="4 5" key="1">
    <citation type="submission" date="2019-10" db="EMBL/GenBank/DDBJ databases">
        <title>Comparative genomics of sulfur disproportionating microorganisms.</title>
        <authorList>
            <person name="Ward L.M."/>
            <person name="Bertran E."/>
            <person name="Johnston D."/>
        </authorList>
    </citation>
    <scope>NUCLEOTIDE SEQUENCE [LARGE SCALE GENOMIC DNA]</scope>
    <source>
        <strain evidence="4 5">DSM 14055</strain>
    </source>
</reference>
<dbReference type="GO" id="GO:0055085">
    <property type="term" value="P:transmembrane transport"/>
    <property type="evidence" value="ECO:0007669"/>
    <property type="project" value="InterPro"/>
</dbReference>